<keyword evidence="1" id="KW-0963">Cytoplasm</keyword>
<dbReference type="Gene3D" id="3.40.1010.10">
    <property type="entry name" value="Cobalt-precorrin-4 Transmethylase, Domain 1"/>
    <property type="match status" value="1"/>
</dbReference>
<dbReference type="KEGG" id="pgin:FRZ67_19650"/>
<dbReference type="PIRSF" id="PIRSF005917">
    <property type="entry name" value="MTase_YraL"/>
    <property type="match status" value="1"/>
</dbReference>
<dbReference type="AlphaFoldDB" id="A0A5B8VGI3"/>
<organism evidence="7 8">
    <name type="scientific">Panacibacter ginsenosidivorans</name>
    <dbReference type="NCBI Taxonomy" id="1813871"/>
    <lineage>
        <taxon>Bacteria</taxon>
        <taxon>Pseudomonadati</taxon>
        <taxon>Bacteroidota</taxon>
        <taxon>Chitinophagia</taxon>
        <taxon>Chitinophagales</taxon>
        <taxon>Chitinophagaceae</taxon>
        <taxon>Panacibacter</taxon>
    </lineage>
</organism>
<dbReference type="InterPro" id="IPR014776">
    <property type="entry name" value="4pyrrole_Mease_sub2"/>
</dbReference>
<feature type="domain" description="Tetrapyrrole methylase" evidence="6">
    <location>
        <begin position="31"/>
        <end position="219"/>
    </location>
</feature>
<evidence type="ECO:0000313" key="7">
    <source>
        <dbReference type="EMBL" id="QEC69408.1"/>
    </source>
</evidence>
<gene>
    <name evidence="7" type="ORF">FRZ67_19650</name>
</gene>
<evidence type="ECO:0000256" key="4">
    <source>
        <dbReference type="ARBA" id="ARBA00022679"/>
    </source>
</evidence>
<proteinExistence type="predicted"/>
<evidence type="ECO:0000256" key="5">
    <source>
        <dbReference type="ARBA" id="ARBA00022691"/>
    </source>
</evidence>
<dbReference type="PANTHER" id="PTHR46111">
    <property type="entry name" value="RIBOSOMAL RNA SMALL SUBUNIT METHYLTRANSFERASE I"/>
    <property type="match status" value="1"/>
</dbReference>
<keyword evidence="2" id="KW-0698">rRNA processing</keyword>
<dbReference type="EMBL" id="CP042435">
    <property type="protein sequence ID" value="QEC69408.1"/>
    <property type="molecule type" value="Genomic_DNA"/>
</dbReference>
<evidence type="ECO:0000259" key="6">
    <source>
        <dbReference type="Pfam" id="PF00590"/>
    </source>
</evidence>
<dbReference type="InterPro" id="IPR014777">
    <property type="entry name" value="4pyrrole_Mease_sub1"/>
</dbReference>
<dbReference type="Proteomes" id="UP000321533">
    <property type="component" value="Chromosome"/>
</dbReference>
<dbReference type="RefSeq" id="WP_147192285.1">
    <property type="nucleotide sequence ID" value="NZ_CP042435.1"/>
</dbReference>
<protein>
    <submittedName>
        <fullName evidence="7">SAM-dependent methyltransferase</fullName>
    </submittedName>
</protein>
<dbReference type="Pfam" id="PF00590">
    <property type="entry name" value="TP_methylase"/>
    <property type="match status" value="1"/>
</dbReference>
<dbReference type="PANTHER" id="PTHR46111:SF2">
    <property type="entry name" value="SAM-DEPENDENT METHYLTRANSFERASE"/>
    <property type="match status" value="1"/>
</dbReference>
<evidence type="ECO:0000313" key="8">
    <source>
        <dbReference type="Proteomes" id="UP000321533"/>
    </source>
</evidence>
<keyword evidence="8" id="KW-1185">Reference proteome</keyword>
<dbReference type="GO" id="GO:0006364">
    <property type="term" value="P:rRNA processing"/>
    <property type="evidence" value="ECO:0007669"/>
    <property type="project" value="UniProtKB-KW"/>
</dbReference>
<dbReference type="InterPro" id="IPR008189">
    <property type="entry name" value="rRNA_ssu_MeTfrase_I"/>
</dbReference>
<keyword evidence="3 7" id="KW-0489">Methyltransferase</keyword>
<dbReference type="Gene3D" id="3.30.950.10">
    <property type="entry name" value="Methyltransferase, Cobalt-precorrin-4 Transmethylase, Domain 2"/>
    <property type="match status" value="1"/>
</dbReference>
<evidence type="ECO:0000256" key="3">
    <source>
        <dbReference type="ARBA" id="ARBA00022603"/>
    </source>
</evidence>
<reference evidence="7 8" key="1">
    <citation type="journal article" date="2016" name="Int. J. Syst. Evol. Microbiol.">
        <title>Panacibacter ginsenosidivorans gen. nov., sp. nov., with ginsenoside converting activity isolated from soil of a ginseng field.</title>
        <authorList>
            <person name="Siddiqi M.Z."/>
            <person name="Muhammad Shafi S."/>
            <person name="Choi K.D."/>
            <person name="Im W.T."/>
        </authorList>
    </citation>
    <scope>NUCLEOTIDE SEQUENCE [LARGE SCALE GENOMIC DNA]</scope>
    <source>
        <strain evidence="7 8">Gsoil1550</strain>
    </source>
</reference>
<dbReference type="GO" id="GO:0032259">
    <property type="term" value="P:methylation"/>
    <property type="evidence" value="ECO:0007669"/>
    <property type="project" value="UniProtKB-KW"/>
</dbReference>
<dbReference type="InterPro" id="IPR000878">
    <property type="entry name" value="4pyrrol_Mease"/>
</dbReference>
<dbReference type="GO" id="GO:0008168">
    <property type="term" value="F:methyltransferase activity"/>
    <property type="evidence" value="ECO:0007669"/>
    <property type="project" value="UniProtKB-KW"/>
</dbReference>
<evidence type="ECO:0000256" key="2">
    <source>
        <dbReference type="ARBA" id="ARBA00022552"/>
    </source>
</evidence>
<evidence type="ECO:0000256" key="1">
    <source>
        <dbReference type="ARBA" id="ARBA00022490"/>
    </source>
</evidence>
<accession>A0A5B8VGI3</accession>
<dbReference type="InterPro" id="IPR035996">
    <property type="entry name" value="4pyrrol_Methylase_sf"/>
</dbReference>
<keyword evidence="5" id="KW-0949">S-adenosyl-L-methionine</keyword>
<name>A0A5B8VGI3_9BACT</name>
<sequence length="239" mass="27130">MNEQSRSKVYLIPTVLHDDEKALEALPSYLLNAIKDCQVFFAENEKTARRFFKKLWREMVIDDYSWHTIHKAEHAVKAAFAQCIKEGKNIGIVSEAGCPGVADPGQLLISIAQQMNATVVPLVGPSSILLALMASGMNGQSFQFVGYLPIDENERKKSIKELEEYSFKKNCTQLFIETPYRNNQLFRTLLATCRNETKICVAVDITSTSESIHTKTVKEWKQINIDLHKRQVIFLLYAA</sequence>
<keyword evidence="4 7" id="KW-0808">Transferase</keyword>
<dbReference type="SUPFAM" id="SSF53790">
    <property type="entry name" value="Tetrapyrrole methylase"/>
    <property type="match status" value="1"/>
</dbReference>
<dbReference type="OrthoDB" id="9809084at2"/>
<dbReference type="CDD" id="cd11649">
    <property type="entry name" value="RsmI_like"/>
    <property type="match status" value="1"/>
</dbReference>